<evidence type="ECO:0000313" key="2">
    <source>
        <dbReference type="EMBL" id="MBG9390164.1"/>
    </source>
</evidence>
<dbReference type="EMBL" id="JADWYS010000001">
    <property type="protein sequence ID" value="MBG9390164.1"/>
    <property type="molecule type" value="Genomic_DNA"/>
</dbReference>
<accession>A0A931H7L4</accession>
<dbReference type="InterPro" id="IPR011659">
    <property type="entry name" value="WD40"/>
</dbReference>
<dbReference type="AlphaFoldDB" id="A0A931H7L4"/>
<sequence length="621" mass="64660">MAFPISSPPFSLLRKLPTSLAAIAMACAVGQAHATYPGTNGVIVFEGTDGNYRSTIARVAPFANAKPTFLAVGGKSPVASPSGKKIAYWLPGTNTSTIHVMNIDGTNDVQLTSGASDSYPVWTPDGGSIFFVRNGNQLWFMRSDGFGAMFMRQLVAPDQGASELAWAPDALHRLSFSYTSNFNIYSGTTGSTADTLLVHGQAPSYEPSGIALLYQNLDDQYVHEIGSNGLNDQALKYGLTYNTGGPSVVAPDNTLLAGAISGYSLLIRDRAGNNTALPYASTNSTDWSRVPQNCYETTTQGGGGFIPGYADFYAERCAVAVMPDGGQASGGVLMQAAAIGPDRRLYVATQKLNSSGVPTWGSFALAPGVSGNAAGVVASKVAIAGAKDGSSQLVIMGADGTVYHSMRYANGTWPAGGFQPLMNGGSVFQARDVAITISASSSTSPGDAQVIANGIQVGSVYHRVRWSNATWSDWAEVPGAAGLNTRQLAIAAGEDGNTNVLATVVQPDGTSLIKRQIRYPNSWDPSFVNVAIPAGTTLSALDTQIALTVTTGQSPTAQLVYTDVNGAAWLQQRGNPLYQSSWTGQTNNASLATGGTRAVSISGKPNGVANSEVMLVRTSAQ</sequence>
<feature type="signal peptide" evidence="1">
    <location>
        <begin position="1"/>
        <end position="34"/>
    </location>
</feature>
<dbReference type="SUPFAM" id="SSF89372">
    <property type="entry name" value="Fucose-specific lectin"/>
    <property type="match status" value="2"/>
</dbReference>
<dbReference type="RefSeq" id="WP_196987918.1">
    <property type="nucleotide sequence ID" value="NZ_JADWYS010000001.1"/>
</dbReference>
<protein>
    <submittedName>
        <fullName evidence="2">PD40 domain-containing protein</fullName>
    </submittedName>
</protein>
<dbReference type="Pfam" id="PF07676">
    <property type="entry name" value="PD40"/>
    <property type="match status" value="1"/>
</dbReference>
<reference evidence="2" key="1">
    <citation type="submission" date="2020-11" db="EMBL/GenBank/DDBJ databases">
        <title>Bacterial whole genome sequence for Caenimonas sp. DR4.4.</title>
        <authorList>
            <person name="Le V."/>
            <person name="Ko S.-R."/>
            <person name="Ahn C.-Y."/>
            <person name="Oh H.-M."/>
        </authorList>
    </citation>
    <scope>NUCLEOTIDE SEQUENCE</scope>
    <source>
        <strain evidence="2">DR4.4</strain>
    </source>
</reference>
<keyword evidence="1" id="KW-0732">Signal</keyword>
<proteinExistence type="predicted"/>
<dbReference type="SUPFAM" id="SSF69304">
    <property type="entry name" value="Tricorn protease N-terminal domain"/>
    <property type="match status" value="1"/>
</dbReference>
<dbReference type="Gene3D" id="2.120.10.30">
    <property type="entry name" value="TolB, C-terminal domain"/>
    <property type="match status" value="1"/>
</dbReference>
<feature type="chain" id="PRO_5038071739" evidence="1">
    <location>
        <begin position="35"/>
        <end position="621"/>
    </location>
</feature>
<comment type="caution">
    <text evidence="2">The sequence shown here is derived from an EMBL/GenBank/DDBJ whole genome shotgun (WGS) entry which is preliminary data.</text>
</comment>
<evidence type="ECO:0000256" key="1">
    <source>
        <dbReference type="SAM" id="SignalP"/>
    </source>
</evidence>
<evidence type="ECO:0000313" key="3">
    <source>
        <dbReference type="Proteomes" id="UP000651050"/>
    </source>
</evidence>
<organism evidence="2 3">
    <name type="scientific">Caenimonas aquaedulcis</name>
    <dbReference type="NCBI Taxonomy" id="2793270"/>
    <lineage>
        <taxon>Bacteria</taxon>
        <taxon>Pseudomonadati</taxon>
        <taxon>Pseudomonadota</taxon>
        <taxon>Betaproteobacteria</taxon>
        <taxon>Burkholderiales</taxon>
        <taxon>Comamonadaceae</taxon>
        <taxon>Caenimonas</taxon>
    </lineage>
</organism>
<dbReference type="Proteomes" id="UP000651050">
    <property type="component" value="Unassembled WGS sequence"/>
</dbReference>
<name>A0A931H7L4_9BURK</name>
<gene>
    <name evidence="2" type="ORF">I5803_19195</name>
</gene>
<keyword evidence="3" id="KW-1185">Reference proteome</keyword>
<dbReference type="InterPro" id="IPR011042">
    <property type="entry name" value="6-blade_b-propeller_TolB-like"/>
</dbReference>